<keyword evidence="2" id="KW-0689">Ribosomal protein</keyword>
<dbReference type="Proteomes" id="UP001354931">
    <property type="component" value="Unassembled WGS sequence"/>
</dbReference>
<dbReference type="Gene3D" id="3.30.1390.10">
    <property type="match status" value="1"/>
</dbReference>
<name>A0ABU6F9Z9_9ACTN</name>
<reference evidence="2 3" key="1">
    <citation type="submission" date="2022-10" db="EMBL/GenBank/DDBJ databases">
        <authorList>
            <person name="Xie J."/>
            <person name="Shen N."/>
        </authorList>
    </citation>
    <scope>NUCLEOTIDE SEQUENCE [LARGE SCALE GENOMIC DNA]</scope>
    <source>
        <strain evidence="2 3">YIM65594</strain>
    </source>
</reference>
<accession>A0ABU6F9Z9</accession>
<dbReference type="InterPro" id="IPR013823">
    <property type="entry name" value="Ribosomal_bL12_C"/>
</dbReference>
<dbReference type="InterPro" id="IPR014719">
    <property type="entry name" value="Ribosomal_bL12_C/ClpS-like"/>
</dbReference>
<dbReference type="Pfam" id="PF00542">
    <property type="entry name" value="Ribosomal_L12"/>
    <property type="match status" value="1"/>
</dbReference>
<dbReference type="RefSeq" id="WP_326019848.1">
    <property type="nucleotide sequence ID" value="NZ_JAOZYC010000137.1"/>
</dbReference>
<dbReference type="SUPFAM" id="SSF54736">
    <property type="entry name" value="ClpS-like"/>
    <property type="match status" value="1"/>
</dbReference>
<keyword evidence="2" id="KW-0687">Ribonucleoprotein</keyword>
<evidence type="ECO:0000313" key="2">
    <source>
        <dbReference type="EMBL" id="MEB8340867.1"/>
    </source>
</evidence>
<dbReference type="EMBL" id="JAOZYC010000137">
    <property type="protein sequence ID" value="MEB8340867.1"/>
    <property type="molecule type" value="Genomic_DNA"/>
</dbReference>
<evidence type="ECO:0000313" key="3">
    <source>
        <dbReference type="Proteomes" id="UP001354931"/>
    </source>
</evidence>
<gene>
    <name evidence="2" type="ORF">OKJ99_25535</name>
</gene>
<evidence type="ECO:0000259" key="1">
    <source>
        <dbReference type="Pfam" id="PF00542"/>
    </source>
</evidence>
<protein>
    <submittedName>
        <fullName evidence="2">Ribosomal protein L7/L12</fullName>
    </submittedName>
</protein>
<sequence>MDIAAILLLLVGVLIAVGTIERKVDRADRRSARIERKLDLVAEHLGIETDTLVPGLDGVRGLLRDGKKIPAIKAYREATGVGLKEAKDAVDRIESDMS</sequence>
<comment type="caution">
    <text evidence="2">The sequence shown here is derived from an EMBL/GenBank/DDBJ whole genome shotgun (WGS) entry which is preliminary data.</text>
</comment>
<dbReference type="GO" id="GO:0005840">
    <property type="term" value="C:ribosome"/>
    <property type="evidence" value="ECO:0007669"/>
    <property type="project" value="UniProtKB-KW"/>
</dbReference>
<organism evidence="2 3">
    <name type="scientific">Streptomyces endophyticus</name>
    <dbReference type="NCBI Taxonomy" id="714166"/>
    <lineage>
        <taxon>Bacteria</taxon>
        <taxon>Bacillati</taxon>
        <taxon>Actinomycetota</taxon>
        <taxon>Actinomycetes</taxon>
        <taxon>Kitasatosporales</taxon>
        <taxon>Streptomycetaceae</taxon>
        <taxon>Streptomyces</taxon>
    </lineage>
</organism>
<keyword evidence="3" id="KW-1185">Reference proteome</keyword>
<proteinExistence type="predicted"/>
<feature type="domain" description="Large ribosomal subunit protein bL12 C-terminal" evidence="1">
    <location>
        <begin position="65"/>
        <end position="93"/>
    </location>
</feature>